<sequence>TAVFDGWTNIKREYLFGVVFITSQGEALVWNVYDISDQRSRTEDVKLLIKGIMDDAEEKDIKINCYVSNSAGEYAAAR</sequence>
<evidence type="ECO:0000313" key="2">
    <source>
        <dbReference type="Proteomes" id="UP000789831"/>
    </source>
</evidence>
<dbReference type="EMBL" id="CAJVPL010019040">
    <property type="protein sequence ID" value="CAG8703984.1"/>
    <property type="molecule type" value="Genomic_DNA"/>
</dbReference>
<dbReference type="Proteomes" id="UP000789831">
    <property type="component" value="Unassembled WGS sequence"/>
</dbReference>
<dbReference type="AlphaFoldDB" id="A0A9N9HSX1"/>
<accession>A0A9N9HSX1</accession>
<feature type="non-terminal residue" evidence="1">
    <location>
        <position position="1"/>
    </location>
</feature>
<dbReference type="OrthoDB" id="2434861at2759"/>
<organism evidence="1 2">
    <name type="scientific">Ambispora gerdemannii</name>
    <dbReference type="NCBI Taxonomy" id="144530"/>
    <lineage>
        <taxon>Eukaryota</taxon>
        <taxon>Fungi</taxon>
        <taxon>Fungi incertae sedis</taxon>
        <taxon>Mucoromycota</taxon>
        <taxon>Glomeromycotina</taxon>
        <taxon>Glomeromycetes</taxon>
        <taxon>Archaeosporales</taxon>
        <taxon>Ambisporaceae</taxon>
        <taxon>Ambispora</taxon>
    </lineage>
</organism>
<evidence type="ECO:0000313" key="1">
    <source>
        <dbReference type="EMBL" id="CAG8703984.1"/>
    </source>
</evidence>
<comment type="caution">
    <text evidence="1">The sequence shown here is derived from an EMBL/GenBank/DDBJ whole genome shotgun (WGS) entry which is preliminary data.</text>
</comment>
<name>A0A9N9HSX1_9GLOM</name>
<protein>
    <submittedName>
        <fullName evidence="1">2113_t:CDS:1</fullName>
    </submittedName>
</protein>
<gene>
    <name evidence="1" type="ORF">AGERDE_LOCUS13650</name>
</gene>
<keyword evidence="2" id="KW-1185">Reference proteome</keyword>
<reference evidence="1" key="1">
    <citation type="submission" date="2021-06" db="EMBL/GenBank/DDBJ databases">
        <authorList>
            <person name="Kallberg Y."/>
            <person name="Tangrot J."/>
            <person name="Rosling A."/>
        </authorList>
    </citation>
    <scope>NUCLEOTIDE SEQUENCE</scope>
    <source>
        <strain evidence="1">MT106</strain>
    </source>
</reference>
<proteinExistence type="predicted"/>